<dbReference type="EMBL" id="SPHZ02000001">
    <property type="protein sequence ID" value="KAF0934356.1"/>
    <property type="molecule type" value="Genomic_DNA"/>
</dbReference>
<feature type="region of interest" description="Disordered" evidence="1">
    <location>
        <begin position="31"/>
        <end position="76"/>
    </location>
</feature>
<accession>A0A6G1FBN0</accession>
<proteinExistence type="predicted"/>
<gene>
    <name evidence="2" type="ORF">E2562_024985</name>
</gene>
<protein>
    <submittedName>
        <fullName evidence="2">Uncharacterized protein</fullName>
    </submittedName>
</protein>
<dbReference type="Proteomes" id="UP000479710">
    <property type="component" value="Unassembled WGS sequence"/>
</dbReference>
<evidence type="ECO:0000313" key="2">
    <source>
        <dbReference type="EMBL" id="KAF0934356.1"/>
    </source>
</evidence>
<name>A0A6G1FBN0_9ORYZ</name>
<evidence type="ECO:0000313" key="3">
    <source>
        <dbReference type="Proteomes" id="UP000479710"/>
    </source>
</evidence>
<reference evidence="2 3" key="1">
    <citation type="submission" date="2019-11" db="EMBL/GenBank/DDBJ databases">
        <title>Whole genome sequence of Oryza granulata.</title>
        <authorList>
            <person name="Li W."/>
        </authorList>
    </citation>
    <scope>NUCLEOTIDE SEQUENCE [LARGE SCALE GENOMIC DNA]</scope>
    <source>
        <strain evidence="3">cv. Menghai</strain>
        <tissue evidence="2">Leaf</tissue>
    </source>
</reference>
<dbReference type="AlphaFoldDB" id="A0A6G1FBN0"/>
<organism evidence="2 3">
    <name type="scientific">Oryza meyeriana var. granulata</name>
    <dbReference type="NCBI Taxonomy" id="110450"/>
    <lineage>
        <taxon>Eukaryota</taxon>
        <taxon>Viridiplantae</taxon>
        <taxon>Streptophyta</taxon>
        <taxon>Embryophyta</taxon>
        <taxon>Tracheophyta</taxon>
        <taxon>Spermatophyta</taxon>
        <taxon>Magnoliopsida</taxon>
        <taxon>Liliopsida</taxon>
        <taxon>Poales</taxon>
        <taxon>Poaceae</taxon>
        <taxon>BOP clade</taxon>
        <taxon>Oryzoideae</taxon>
        <taxon>Oryzeae</taxon>
        <taxon>Oryzinae</taxon>
        <taxon>Oryza</taxon>
        <taxon>Oryza meyeriana</taxon>
    </lineage>
</organism>
<sequence length="76" mass="8231">MDPGPPCPSFWWRLPVPIRALSPTPLYLPSTASTTRVPAATARSDLPEVRGGRGLLDQTTPELDDTGSELGRMVEE</sequence>
<comment type="caution">
    <text evidence="2">The sequence shown here is derived from an EMBL/GenBank/DDBJ whole genome shotgun (WGS) entry which is preliminary data.</text>
</comment>
<keyword evidence="3" id="KW-1185">Reference proteome</keyword>
<evidence type="ECO:0000256" key="1">
    <source>
        <dbReference type="SAM" id="MobiDB-lite"/>
    </source>
</evidence>